<dbReference type="InterPro" id="IPR044925">
    <property type="entry name" value="His-Me_finger_sf"/>
</dbReference>
<dbReference type="Pfam" id="PF13392">
    <property type="entry name" value="HNH_3"/>
    <property type="match status" value="1"/>
</dbReference>
<name>A0A8S5LAT8_9CAUD</name>
<protein>
    <submittedName>
        <fullName evidence="2">Endonuclease</fullName>
    </submittedName>
</protein>
<keyword evidence="2" id="KW-0255">Endonuclease</keyword>
<evidence type="ECO:0000259" key="1">
    <source>
        <dbReference type="Pfam" id="PF13392"/>
    </source>
</evidence>
<dbReference type="InterPro" id="IPR003615">
    <property type="entry name" value="HNH_nuc"/>
</dbReference>
<accession>A0A8S5LAT8</accession>
<reference evidence="2" key="1">
    <citation type="journal article" date="2021" name="Proc. Natl. Acad. Sci. U.S.A.">
        <title>A Catalog of Tens of Thousands of Viruses from Human Metagenomes Reveals Hidden Associations with Chronic Diseases.</title>
        <authorList>
            <person name="Tisza M.J."/>
            <person name="Buck C.B."/>
        </authorList>
    </citation>
    <scope>NUCLEOTIDE SEQUENCE</scope>
    <source>
        <strain evidence="2">CtBev14</strain>
    </source>
</reference>
<dbReference type="EMBL" id="BK014667">
    <property type="protein sequence ID" value="DAD67032.1"/>
    <property type="molecule type" value="Genomic_DNA"/>
</dbReference>
<proteinExistence type="predicted"/>
<dbReference type="SUPFAM" id="SSF54060">
    <property type="entry name" value="His-Me finger endonucleases"/>
    <property type="match status" value="1"/>
</dbReference>
<keyword evidence="2" id="KW-0540">Nuclease</keyword>
<organism evidence="2">
    <name type="scientific">Podoviridae sp. ctBev14</name>
    <dbReference type="NCBI Taxonomy" id="2823556"/>
    <lineage>
        <taxon>Viruses</taxon>
        <taxon>Duplodnaviria</taxon>
        <taxon>Heunggongvirae</taxon>
        <taxon>Uroviricota</taxon>
        <taxon>Caudoviricetes</taxon>
    </lineage>
</organism>
<dbReference type="GO" id="GO:0004519">
    <property type="term" value="F:endonuclease activity"/>
    <property type="evidence" value="ECO:0007669"/>
    <property type="project" value="UniProtKB-KW"/>
</dbReference>
<keyword evidence="2" id="KW-0378">Hydrolase</keyword>
<dbReference type="Gene3D" id="3.90.75.20">
    <property type="match status" value="1"/>
</dbReference>
<evidence type="ECO:0000313" key="2">
    <source>
        <dbReference type="EMBL" id="DAD67032.1"/>
    </source>
</evidence>
<sequence>MQPNYIKLPKSQITQALVQEYLDYDPVTGILTWKKKNSKKTVIGSRAGTAIKGRCRIMQLFGNVLIEHRVIWLHYYGYMPKSHEHIDHINHNEYDNRIQNLRLVSQKENNKNLSLRKDNALGITGIYKIKTRQGRVSYVAEIKSNNKRYCKQSMDINKLILWRKQMETQLGFHTNHGIAKP</sequence>
<feature type="domain" description="HNH nuclease" evidence="1">
    <location>
        <begin position="68"/>
        <end position="110"/>
    </location>
</feature>